<keyword evidence="4 5" id="KW-0326">Glycosidase</keyword>
<name>A0A8K0NT76_9TREE</name>
<comment type="similarity">
    <text evidence="1 5">Belongs to the glycosyl hydrolase 43 family.</text>
</comment>
<keyword evidence="3 5" id="KW-0378">Hydrolase</keyword>
<dbReference type="PANTHER" id="PTHR43817">
    <property type="entry name" value="GLYCOSYL HYDROLASE"/>
    <property type="match status" value="1"/>
</dbReference>
<evidence type="ECO:0000256" key="1">
    <source>
        <dbReference type="ARBA" id="ARBA00009865"/>
    </source>
</evidence>
<evidence type="ECO:0000256" key="2">
    <source>
        <dbReference type="ARBA" id="ARBA00022729"/>
    </source>
</evidence>
<evidence type="ECO:0000256" key="3">
    <source>
        <dbReference type="ARBA" id="ARBA00022801"/>
    </source>
</evidence>
<dbReference type="InterPro" id="IPR006710">
    <property type="entry name" value="Glyco_hydro_43"/>
</dbReference>
<evidence type="ECO:0000256" key="4">
    <source>
        <dbReference type="ARBA" id="ARBA00023295"/>
    </source>
</evidence>
<accession>A0A8K0NT76</accession>
<evidence type="ECO:0000256" key="5">
    <source>
        <dbReference type="RuleBase" id="RU361187"/>
    </source>
</evidence>
<evidence type="ECO:0000313" key="7">
    <source>
        <dbReference type="EMBL" id="KAG7571211.1"/>
    </source>
</evidence>
<feature type="signal peptide" evidence="6">
    <location>
        <begin position="1"/>
        <end position="18"/>
    </location>
</feature>
<feature type="chain" id="PRO_5035438032" description="Glycoside hydrolase family 43 protein" evidence="6">
    <location>
        <begin position="19"/>
        <end position="291"/>
    </location>
</feature>
<dbReference type="Pfam" id="PF04616">
    <property type="entry name" value="Glyco_hydro_43"/>
    <property type="match status" value="1"/>
</dbReference>
<proteinExistence type="inferred from homology"/>
<keyword evidence="8" id="KW-1185">Reference proteome</keyword>
<comment type="caution">
    <text evidence="7">The sequence shown here is derived from an EMBL/GenBank/DDBJ whole genome shotgun (WGS) entry which is preliminary data.</text>
</comment>
<dbReference type="EMBL" id="JABELV010000010">
    <property type="protein sequence ID" value="KAG7571211.1"/>
    <property type="molecule type" value="Genomic_DNA"/>
</dbReference>
<gene>
    <name evidence="7" type="ORF">FFLO_00884</name>
</gene>
<dbReference type="GO" id="GO:0004553">
    <property type="term" value="F:hydrolase activity, hydrolyzing O-glycosyl compounds"/>
    <property type="evidence" value="ECO:0007669"/>
    <property type="project" value="InterPro"/>
</dbReference>
<dbReference type="GO" id="GO:0005975">
    <property type="term" value="P:carbohydrate metabolic process"/>
    <property type="evidence" value="ECO:0007669"/>
    <property type="project" value="InterPro"/>
</dbReference>
<keyword evidence="2 6" id="KW-0732">Signal</keyword>
<evidence type="ECO:0008006" key="9">
    <source>
        <dbReference type="Google" id="ProtNLM"/>
    </source>
</evidence>
<evidence type="ECO:0000313" key="8">
    <source>
        <dbReference type="Proteomes" id="UP000812966"/>
    </source>
</evidence>
<protein>
    <recommendedName>
        <fullName evidence="9">Glycoside hydrolase family 43 protein</fullName>
    </recommendedName>
</protein>
<organism evidence="7 8">
    <name type="scientific">Filobasidium floriforme</name>
    <dbReference type="NCBI Taxonomy" id="5210"/>
    <lineage>
        <taxon>Eukaryota</taxon>
        <taxon>Fungi</taxon>
        <taxon>Dikarya</taxon>
        <taxon>Basidiomycota</taxon>
        <taxon>Agaricomycotina</taxon>
        <taxon>Tremellomycetes</taxon>
        <taxon>Filobasidiales</taxon>
        <taxon>Filobasidiaceae</taxon>
        <taxon>Filobasidium</taxon>
    </lineage>
</organism>
<dbReference type="PANTHER" id="PTHR43817:SF1">
    <property type="entry name" value="HYDROLASE, FAMILY 43, PUTATIVE (AFU_ORTHOLOGUE AFUA_3G01660)-RELATED"/>
    <property type="match status" value="1"/>
</dbReference>
<dbReference type="InterPro" id="IPR023296">
    <property type="entry name" value="Glyco_hydro_beta-prop_sf"/>
</dbReference>
<dbReference type="Proteomes" id="UP000812966">
    <property type="component" value="Unassembled WGS sequence"/>
</dbReference>
<sequence>MLWKSVAALSTLAVTALGFKNPLKDFNGSDPQMQYWNGNYYLLTTTWTHIAITTSPTLEGLKTAEPKMVHSSDDPSRCCNLWAPELHYIDGNWRIYYTAGTNGTFDNQFTHVLKGGQDPLDTYEYEDRVVMTGRDVWAIDSTILQMDYGNFLIYSSWDPNTPPPPGKADDRDQCLYIANMTSPTTVGRSVKISAPTYDWETVGTRVNEGAAPLYHGGRTFLSYSAAGCAGGEYKLGLLELVGGNPMNACDWKKYPEPVFSANKEDGVYAPGHNANFYSPDGKETWNVYHAI</sequence>
<dbReference type="AlphaFoldDB" id="A0A8K0NT76"/>
<dbReference type="Gene3D" id="2.115.10.20">
    <property type="entry name" value="Glycosyl hydrolase domain, family 43"/>
    <property type="match status" value="1"/>
</dbReference>
<reference evidence="7" key="1">
    <citation type="submission" date="2020-04" db="EMBL/GenBank/DDBJ databases">
        <title>Analysis of mating type loci in Filobasidium floriforme.</title>
        <authorList>
            <person name="Nowrousian M."/>
        </authorList>
    </citation>
    <scope>NUCLEOTIDE SEQUENCE</scope>
    <source>
        <strain evidence="7">CBS 6242</strain>
    </source>
</reference>
<evidence type="ECO:0000256" key="6">
    <source>
        <dbReference type="SAM" id="SignalP"/>
    </source>
</evidence>
<dbReference type="CDD" id="cd18820">
    <property type="entry name" value="GH43_LbAraf43-like"/>
    <property type="match status" value="1"/>
</dbReference>
<dbReference type="SUPFAM" id="SSF75005">
    <property type="entry name" value="Arabinanase/levansucrase/invertase"/>
    <property type="match status" value="1"/>
</dbReference>